<dbReference type="GO" id="GO:0006633">
    <property type="term" value="P:fatty acid biosynthetic process"/>
    <property type="evidence" value="ECO:0007669"/>
    <property type="project" value="InterPro"/>
</dbReference>
<dbReference type="EC" id="2.7.8.-" evidence="8"/>
<evidence type="ECO:0000313" key="8">
    <source>
        <dbReference type="EMBL" id="CDM68396.1"/>
    </source>
</evidence>
<dbReference type="STRING" id="1216932.CM240_1232"/>
<evidence type="ECO:0000313" key="9">
    <source>
        <dbReference type="Proteomes" id="UP000019426"/>
    </source>
</evidence>
<dbReference type="Pfam" id="PF01648">
    <property type="entry name" value="ACPS"/>
    <property type="match status" value="1"/>
</dbReference>
<keyword evidence="3 8" id="KW-0808">Transferase</keyword>
<dbReference type="Pfam" id="PF22624">
    <property type="entry name" value="AASDHPPT_N"/>
    <property type="match status" value="1"/>
</dbReference>
<feature type="domain" description="4'-phosphopantetheinyl transferase N-terminal" evidence="7">
    <location>
        <begin position="13"/>
        <end position="94"/>
    </location>
</feature>
<dbReference type="InterPro" id="IPR004568">
    <property type="entry name" value="Ppantetheine-prot_Trfase_dom"/>
</dbReference>
<dbReference type="SUPFAM" id="SSF56214">
    <property type="entry name" value="4'-phosphopantetheinyl transferase"/>
    <property type="match status" value="2"/>
</dbReference>
<evidence type="ECO:0000256" key="4">
    <source>
        <dbReference type="ARBA" id="ARBA00022723"/>
    </source>
</evidence>
<keyword evidence="4" id="KW-0479">Metal-binding</keyword>
<comment type="cofactor">
    <cofactor evidence="1">
        <name>Mg(2+)</name>
        <dbReference type="ChEBI" id="CHEBI:18420"/>
    </cofactor>
</comment>
<proteinExistence type="inferred from homology"/>
<dbReference type="PATRIC" id="fig|1216932.3.peg.1224"/>
<accession>W6RUS2</accession>
<evidence type="ECO:0000256" key="1">
    <source>
        <dbReference type="ARBA" id="ARBA00001946"/>
    </source>
</evidence>
<dbReference type="KEGG" id="clt:CM240_1232"/>
<reference evidence="8 9" key="1">
    <citation type="submission" date="2013-11" db="EMBL/GenBank/DDBJ databases">
        <title>Complete genome sequence of Clostridum sp. M2/40.</title>
        <authorList>
            <person name="Wibberg D."/>
            <person name="Puehler A."/>
            <person name="Schlueter A."/>
        </authorList>
    </citation>
    <scope>NUCLEOTIDE SEQUENCE [LARGE SCALE GENOMIC DNA]</scope>
    <source>
        <strain evidence="9">M2/40</strain>
    </source>
</reference>
<protein>
    <submittedName>
        <fullName evidence="8">4'-phosphopantetheinyl transferase</fullName>
        <ecNumber evidence="8">2.7.8.-</ecNumber>
    </submittedName>
</protein>
<evidence type="ECO:0000256" key="5">
    <source>
        <dbReference type="ARBA" id="ARBA00022842"/>
    </source>
</evidence>
<name>W6RUS2_9CLOT</name>
<dbReference type="GO" id="GO:0008897">
    <property type="term" value="F:holo-[acyl-carrier-protein] synthase activity"/>
    <property type="evidence" value="ECO:0007669"/>
    <property type="project" value="InterPro"/>
</dbReference>
<dbReference type="HOGENOM" id="CLU_057011_6_2_9"/>
<dbReference type="PANTHER" id="PTHR12215:SF10">
    <property type="entry name" value="L-AMINOADIPATE-SEMIALDEHYDE DEHYDROGENASE-PHOSPHOPANTETHEINYL TRANSFERASE"/>
    <property type="match status" value="1"/>
</dbReference>
<dbReference type="InterPro" id="IPR037143">
    <property type="entry name" value="4-PPantetheinyl_Trfase_dom_sf"/>
</dbReference>
<dbReference type="InterPro" id="IPR008278">
    <property type="entry name" value="4-PPantetheinyl_Trfase_dom"/>
</dbReference>
<dbReference type="AlphaFoldDB" id="W6RUS2"/>
<evidence type="ECO:0000256" key="2">
    <source>
        <dbReference type="ARBA" id="ARBA00010990"/>
    </source>
</evidence>
<dbReference type="EMBL" id="HG917868">
    <property type="protein sequence ID" value="CDM68396.1"/>
    <property type="molecule type" value="Genomic_DNA"/>
</dbReference>
<dbReference type="PANTHER" id="PTHR12215">
    <property type="entry name" value="PHOSPHOPANTETHEINE TRANSFERASE"/>
    <property type="match status" value="1"/>
</dbReference>
<evidence type="ECO:0000259" key="7">
    <source>
        <dbReference type="Pfam" id="PF22624"/>
    </source>
</evidence>
<dbReference type="Proteomes" id="UP000019426">
    <property type="component" value="Chromosome M2/40_rep1"/>
</dbReference>
<dbReference type="GO" id="GO:0000287">
    <property type="term" value="F:magnesium ion binding"/>
    <property type="evidence" value="ECO:0007669"/>
    <property type="project" value="InterPro"/>
</dbReference>
<dbReference type="Gene3D" id="3.90.470.20">
    <property type="entry name" value="4'-phosphopantetheinyl transferase domain"/>
    <property type="match status" value="2"/>
</dbReference>
<feature type="domain" description="4'-phosphopantetheinyl transferase" evidence="6">
    <location>
        <begin position="98"/>
        <end position="199"/>
    </location>
</feature>
<keyword evidence="9" id="KW-1185">Reference proteome</keyword>
<gene>
    <name evidence="8" type="ORF">CM240_1232</name>
</gene>
<dbReference type="NCBIfam" id="TIGR00556">
    <property type="entry name" value="pantethn_trn"/>
    <property type="match status" value="1"/>
</dbReference>
<organism evidence="8 9">
    <name type="scientific">Clostridium bornimense</name>
    <dbReference type="NCBI Taxonomy" id="1216932"/>
    <lineage>
        <taxon>Bacteria</taxon>
        <taxon>Bacillati</taxon>
        <taxon>Bacillota</taxon>
        <taxon>Clostridia</taxon>
        <taxon>Eubacteriales</taxon>
        <taxon>Clostridiaceae</taxon>
        <taxon>Clostridium</taxon>
    </lineage>
</organism>
<dbReference type="RefSeq" id="WP_044037431.1">
    <property type="nucleotide sequence ID" value="NZ_HG917868.1"/>
</dbReference>
<evidence type="ECO:0000259" key="6">
    <source>
        <dbReference type="Pfam" id="PF01648"/>
    </source>
</evidence>
<dbReference type="InterPro" id="IPR055066">
    <property type="entry name" value="AASDHPPT_N"/>
</dbReference>
<keyword evidence="5" id="KW-0460">Magnesium</keyword>
<dbReference type="eggNOG" id="COG2091">
    <property type="taxonomic scope" value="Bacteria"/>
</dbReference>
<dbReference type="OrthoDB" id="9808281at2"/>
<evidence type="ECO:0000256" key="3">
    <source>
        <dbReference type="ARBA" id="ARBA00022679"/>
    </source>
</evidence>
<dbReference type="GO" id="GO:0019878">
    <property type="term" value="P:lysine biosynthetic process via aminoadipic acid"/>
    <property type="evidence" value="ECO:0007669"/>
    <property type="project" value="TreeGrafter"/>
</dbReference>
<comment type="similarity">
    <text evidence="2">Belongs to the P-Pant transferase superfamily. Gsp/Sfp/HetI/AcpT family.</text>
</comment>
<sequence>MRIIKKKIDYNLSREDFLKLLANLNDNDKEKILRYKKYEDSLRSLYGKLLLKDALNIVELNLSYNEYGKPYLQSPYDDIHFNISHSGEWVVVAIDTVPIGIDIQEITNTDIKIAKRFFSKEESEYIFSLSEDNQIEAFFKLWSLKEAYVKAKGKGLSIPLNSFTIDISRDTPILGQGSDSKICEFYSDKVGENYFMSVCRMI</sequence>
<dbReference type="GO" id="GO:0005829">
    <property type="term" value="C:cytosol"/>
    <property type="evidence" value="ECO:0007669"/>
    <property type="project" value="TreeGrafter"/>
</dbReference>
<dbReference type="InterPro" id="IPR050559">
    <property type="entry name" value="P-Pant_transferase_sf"/>
</dbReference>